<feature type="region of interest" description="Disordered" evidence="1">
    <location>
        <begin position="1"/>
        <end position="44"/>
    </location>
</feature>
<evidence type="ECO:0000256" key="2">
    <source>
        <dbReference type="SAM" id="Phobius"/>
    </source>
</evidence>
<feature type="transmembrane region" description="Helical" evidence="2">
    <location>
        <begin position="370"/>
        <end position="388"/>
    </location>
</feature>
<dbReference type="RefSeq" id="WP_393014556.1">
    <property type="nucleotide sequence ID" value="NZ_JAZAQF010000086.1"/>
</dbReference>
<keyword evidence="4" id="KW-1185">Reference proteome</keyword>
<evidence type="ECO:0000313" key="3">
    <source>
        <dbReference type="EMBL" id="MFG3818927.1"/>
    </source>
</evidence>
<feature type="transmembrane region" description="Helical" evidence="2">
    <location>
        <begin position="322"/>
        <end position="339"/>
    </location>
</feature>
<organism evidence="3 4">
    <name type="scientific">Limnothrix redekei LRLZ20PSL1</name>
    <dbReference type="NCBI Taxonomy" id="3112953"/>
    <lineage>
        <taxon>Bacteria</taxon>
        <taxon>Bacillati</taxon>
        <taxon>Cyanobacteriota</taxon>
        <taxon>Cyanophyceae</taxon>
        <taxon>Pseudanabaenales</taxon>
        <taxon>Pseudanabaenaceae</taxon>
        <taxon>Limnothrix</taxon>
    </lineage>
</organism>
<keyword evidence="2" id="KW-0472">Membrane</keyword>
<keyword evidence="2" id="KW-1133">Transmembrane helix</keyword>
<feature type="transmembrane region" description="Helical" evidence="2">
    <location>
        <begin position="150"/>
        <end position="173"/>
    </location>
</feature>
<evidence type="ECO:0000313" key="4">
    <source>
        <dbReference type="Proteomes" id="UP001604335"/>
    </source>
</evidence>
<feature type="compositionally biased region" description="Basic and acidic residues" evidence="1">
    <location>
        <begin position="34"/>
        <end position="44"/>
    </location>
</feature>
<keyword evidence="2" id="KW-0812">Transmembrane</keyword>
<comment type="caution">
    <text evidence="3">The sequence shown here is derived from an EMBL/GenBank/DDBJ whole genome shotgun (WGS) entry which is preliminary data.</text>
</comment>
<feature type="transmembrane region" description="Helical" evidence="2">
    <location>
        <begin position="345"/>
        <end position="363"/>
    </location>
</feature>
<protein>
    <submittedName>
        <fullName evidence="3">Hormogonium polysaccharide biosynthesis protein HpsL</fullName>
    </submittedName>
</protein>
<evidence type="ECO:0000256" key="1">
    <source>
        <dbReference type="SAM" id="MobiDB-lite"/>
    </source>
</evidence>
<name>A0ABW7CD77_9CYAN</name>
<accession>A0ABW7CD77</accession>
<reference evidence="4" key="1">
    <citation type="journal article" date="2024" name="Algal Res.">
        <title>Biochemical, toxicological and genomic investigation of a high-biomass producing Limnothrix strain isolated from Italian shallow drinking water reservoir.</title>
        <authorList>
            <person name="Simonazzi M."/>
            <person name="Shishido T.K."/>
            <person name="Delbaje E."/>
            <person name="Wahlsten M."/>
            <person name="Fewer D.P."/>
            <person name="Sivonen K."/>
            <person name="Pezzolesi L."/>
            <person name="Pistocchi R."/>
        </authorList>
    </citation>
    <scope>NUCLEOTIDE SEQUENCE [LARGE SCALE GENOMIC DNA]</scope>
    <source>
        <strain evidence="4">LRLZ20PSL1</strain>
    </source>
</reference>
<feature type="transmembrane region" description="Helical" evidence="2">
    <location>
        <begin position="459"/>
        <end position="482"/>
    </location>
</feature>
<feature type="transmembrane region" description="Helical" evidence="2">
    <location>
        <begin position="229"/>
        <end position="248"/>
    </location>
</feature>
<feature type="transmembrane region" description="Helical" evidence="2">
    <location>
        <begin position="102"/>
        <end position="129"/>
    </location>
</feature>
<dbReference type="InterPro" id="IPR049753">
    <property type="entry name" value="EPS_HpsL-like"/>
</dbReference>
<proteinExistence type="predicted"/>
<feature type="compositionally biased region" description="Acidic residues" evidence="1">
    <location>
        <begin position="555"/>
        <end position="564"/>
    </location>
</feature>
<feature type="region of interest" description="Disordered" evidence="1">
    <location>
        <begin position="555"/>
        <end position="581"/>
    </location>
</feature>
<feature type="transmembrane region" description="Helical" evidence="2">
    <location>
        <begin position="518"/>
        <end position="535"/>
    </location>
</feature>
<dbReference type="NCBIfam" id="NF038300">
    <property type="entry name" value="EPS_HpsL"/>
    <property type="match status" value="1"/>
</dbReference>
<feature type="transmembrane region" description="Helical" evidence="2">
    <location>
        <begin position="297"/>
        <end position="315"/>
    </location>
</feature>
<feature type="compositionally biased region" description="Basic residues" evidence="1">
    <location>
        <begin position="1"/>
        <end position="33"/>
    </location>
</feature>
<feature type="transmembrane region" description="Helical" evidence="2">
    <location>
        <begin position="193"/>
        <end position="217"/>
    </location>
</feature>
<sequence>MAVARKAKARPTKAKKRNTKTKKKRNQKRKNTKVKVDPKELKKRQREQAKARQAFIQSLMPSLIVGVILGAIAAVAVDPKMGVVAGAAIPVLSLSLKYPRQAFWGFLMYLPLSGTVTYALGGSVVLQLAKDGIYLPALIGIWRSCRQMRIPFWASKALKPTLLILLTCCIITLLSVNGMQQLKKPFPDDKSPLALGILGFKVFMGYIPIIFCTYHLIRSKKELLFATRITSVLSIICCALAYVQYYFLLTGRCAGTDHLEGSGLFKASIDARCFVGGSLVWSPSQNMVRLPGTFVAPWQWAWFLISNAFFTYTTAFNDPSPLWRLIGLGAMGGIFMNAVISGQRIALALVPVVTVILLVLTGQVTNLKRFLPIALGLVALLGGAAVLFPDVLQERIDSFTSRWAASPADEFIGEQFGFVLKKAQNNLFGAGLGRATNSARVFGRTTLIETWFPKVMWEVGFPGIAAFLAFVTVITVTTFKAYRSVKEKNLRGIGASYWVFVLFISYQTYYYPLDVDPVAVYYWYAVGVLLRLPEIDRADRKQRLLEAEANSEDLEADLTDDLEESANNGTSRRGTAKAAPG</sequence>
<dbReference type="Proteomes" id="UP001604335">
    <property type="component" value="Unassembled WGS sequence"/>
</dbReference>
<feature type="transmembrane region" description="Helical" evidence="2">
    <location>
        <begin position="494"/>
        <end position="512"/>
    </location>
</feature>
<gene>
    <name evidence="3" type="primary">hpsL</name>
    <name evidence="3" type="ORF">VPK24_14880</name>
</gene>
<dbReference type="EMBL" id="JAZAQF010000086">
    <property type="protein sequence ID" value="MFG3818927.1"/>
    <property type="molecule type" value="Genomic_DNA"/>
</dbReference>